<protein>
    <recommendedName>
        <fullName evidence="4">Integral membrane protein</fullName>
    </recommendedName>
</protein>
<sequence>MIGCSASPERSVSPLPPPHRKALTVDTVVVAPSASVPVTLRKLYFLRFAFAAVWAALVFATADALGPLSTALLLVYPLFDVAAAVVDVRSARANGGPAAPLYANIAISSLTVLALALAATSGIPAVLRVWGAWAVTAGIVQLVAGAVRRRLGGQWPMIVSGAISTLAGLSFVSQAGAEDPSLSSLAGYAFLGGVFFLVSALRLGRGGRGSA</sequence>
<feature type="transmembrane region" description="Helical" evidence="1">
    <location>
        <begin position="154"/>
        <end position="173"/>
    </location>
</feature>
<evidence type="ECO:0000256" key="1">
    <source>
        <dbReference type="SAM" id="Phobius"/>
    </source>
</evidence>
<feature type="transmembrane region" description="Helical" evidence="1">
    <location>
        <begin position="129"/>
        <end position="147"/>
    </location>
</feature>
<gene>
    <name evidence="2" type="ORF">SLIV_16155</name>
</gene>
<keyword evidence="1" id="KW-0472">Membrane</keyword>
<keyword evidence="3" id="KW-1185">Reference proteome</keyword>
<evidence type="ECO:0000313" key="2">
    <source>
        <dbReference type="EMBL" id="AIJ14208.1"/>
    </source>
</evidence>
<proteinExistence type="predicted"/>
<keyword evidence="1" id="KW-0812">Transmembrane</keyword>
<accession>A0ABN4DU44</accession>
<evidence type="ECO:0000313" key="3">
    <source>
        <dbReference type="Proteomes" id="UP000028682"/>
    </source>
</evidence>
<reference evidence="3" key="1">
    <citation type="submission" date="2014-08" db="EMBL/GenBank/DDBJ databases">
        <title>Complete genome sequence of Streptomyces lividans TK24.</title>
        <authorList>
            <consortium name="StrepSynth"/>
            <person name="Ruckert C."/>
            <person name="Fridjonson O.H."/>
            <person name="Lambert C."/>
            <person name="van Wezel G.P."/>
            <person name="Bernaerts K."/>
            <person name="Anne J."/>
            <person name="Economou A."/>
            <person name="Kalinowski J."/>
        </authorList>
    </citation>
    <scope>NUCLEOTIDE SEQUENCE [LARGE SCALE GENOMIC DNA]</scope>
    <source>
        <strain evidence="3">TK24</strain>
    </source>
</reference>
<feature type="transmembrane region" description="Helical" evidence="1">
    <location>
        <begin position="185"/>
        <end position="204"/>
    </location>
</feature>
<keyword evidence="1" id="KW-1133">Transmembrane helix</keyword>
<dbReference type="Proteomes" id="UP000028682">
    <property type="component" value="Chromosome"/>
</dbReference>
<feature type="transmembrane region" description="Helical" evidence="1">
    <location>
        <begin position="44"/>
        <end position="62"/>
    </location>
</feature>
<organism evidence="2 3">
    <name type="scientific">Streptomyces lividans TK24</name>
    <dbReference type="NCBI Taxonomy" id="457428"/>
    <lineage>
        <taxon>Bacteria</taxon>
        <taxon>Bacillati</taxon>
        <taxon>Actinomycetota</taxon>
        <taxon>Actinomycetes</taxon>
        <taxon>Kitasatosporales</taxon>
        <taxon>Streptomycetaceae</taxon>
        <taxon>Streptomyces</taxon>
    </lineage>
</organism>
<name>A0ABN4DU44_STRLI</name>
<evidence type="ECO:0008006" key="4">
    <source>
        <dbReference type="Google" id="ProtNLM"/>
    </source>
</evidence>
<feature type="transmembrane region" description="Helical" evidence="1">
    <location>
        <begin position="68"/>
        <end position="89"/>
    </location>
</feature>
<feature type="transmembrane region" description="Helical" evidence="1">
    <location>
        <begin position="101"/>
        <end position="123"/>
    </location>
</feature>
<dbReference type="EMBL" id="CP009124">
    <property type="protein sequence ID" value="AIJ14208.1"/>
    <property type="molecule type" value="Genomic_DNA"/>
</dbReference>